<sequence length="647" mass="72017">MDKDIRILLVEDAGVMRQMEIKTLNSLGYTNIVEAENGVDAVEYLKDNPEIDLIISDWNMPEMDGFELLKWVRGNQPTAAIPFLMATGRGEKKEVEKANEAGVSSFISKPFNKDELQEKINEAFGIKTEDNGNKKKEPRLTSGGKVRIKAIHIQITDHLTLGVMKHLIKKGELNPKHFELETECMPSWNTVAKALEDGSADVAFILAPLAMDLYNYGVPLRLVLFAHKNGSCCVRNKTGGDDSHGADFFRGKSFYIPHTMSIHNMLGHIFFRNIGLNPGVTGQKGVDVEFEVVAPIKMPEFLAGNPDASGYLVAEPLGTKAIASGIAKLQFLSSELWENHPCCVVAFQEELINNYPDAVKEFTEMLVYSGKFIEQKPSMAAEIAVDFLDPKKELGLKVPILKNVLTEPKGIKTNNLYPVVQDLDFIQRYMHDKMGIGSIIDLNKFVDKRFADQVCSESDKSAAKSYVSEIDLASKAKALLEKSDSDGRDSKTKAVLNMEGKYLRFSLGKEHYGIEILKIIEIIRLIPITPVPNTSPYVKGVINLRGNIVPVIDLRLKLNMPEKEYDDKTRIVIVEDEVDGLLIRVGLIVDEVEAVYDVKASEIENAPDFGNSDSDEYIMALAKTETAIFILLNMGVILKPEKYQKAG</sequence>
<feature type="modified residue" description="4-aspartylphosphate" evidence="1">
    <location>
        <position position="57"/>
    </location>
</feature>
<feature type="domain" description="Response regulatory" evidence="2">
    <location>
        <begin position="6"/>
        <end position="124"/>
    </location>
</feature>
<keyword evidence="1" id="KW-0597">Phosphoprotein</keyword>
<dbReference type="SMART" id="SM00260">
    <property type="entry name" value="CheW"/>
    <property type="match status" value="1"/>
</dbReference>
<name>I6ZXK5_MELRP</name>
<dbReference type="InterPro" id="IPR002545">
    <property type="entry name" value="CheW-lke_dom"/>
</dbReference>
<dbReference type="InterPro" id="IPR039315">
    <property type="entry name" value="CheW"/>
</dbReference>
<dbReference type="EMBL" id="CP003557">
    <property type="protein sequence ID" value="AFN73788.1"/>
    <property type="molecule type" value="Genomic_DNA"/>
</dbReference>
<dbReference type="eggNOG" id="COG0715">
    <property type="taxonomic scope" value="Bacteria"/>
</dbReference>
<dbReference type="AlphaFoldDB" id="I6ZXK5"/>
<dbReference type="SUPFAM" id="SSF50341">
    <property type="entry name" value="CheW-like"/>
    <property type="match status" value="1"/>
</dbReference>
<dbReference type="SUPFAM" id="SSF52172">
    <property type="entry name" value="CheY-like"/>
    <property type="match status" value="1"/>
</dbReference>
<dbReference type="Pfam" id="PF01584">
    <property type="entry name" value="CheW"/>
    <property type="match status" value="1"/>
</dbReference>
<dbReference type="Gene3D" id="2.40.50.180">
    <property type="entry name" value="CheA-289, Domain 4"/>
    <property type="match status" value="1"/>
</dbReference>
<dbReference type="KEGG" id="mro:MROS_0545"/>
<dbReference type="SMART" id="SM00448">
    <property type="entry name" value="REC"/>
    <property type="match status" value="1"/>
</dbReference>
<dbReference type="Gene3D" id="3.40.190.10">
    <property type="entry name" value="Periplasmic binding protein-like II"/>
    <property type="match status" value="2"/>
</dbReference>
<reference evidence="4 5" key="1">
    <citation type="journal article" date="2013" name="PLoS ONE">
        <title>Genomic analysis of Melioribacter roseus, facultatively anaerobic organotrophic bacterium representing a novel deep lineage within Bacteriodetes/Chlorobi group.</title>
        <authorList>
            <person name="Kadnikov V.V."/>
            <person name="Mardanov A.V."/>
            <person name="Podosokorskaya O.A."/>
            <person name="Gavrilov S.N."/>
            <person name="Kublanov I.V."/>
            <person name="Beletsky A.V."/>
            <person name="Bonch-Osmolovskaya E.A."/>
            <person name="Ravin N.V."/>
        </authorList>
    </citation>
    <scope>NUCLEOTIDE SEQUENCE [LARGE SCALE GENOMIC DNA]</scope>
    <source>
        <strain evidence="5">JCM 17771 / P3M-2</strain>
    </source>
</reference>
<dbReference type="eggNOG" id="COG0835">
    <property type="taxonomic scope" value="Bacteria"/>
</dbReference>
<dbReference type="Gene3D" id="2.30.30.40">
    <property type="entry name" value="SH3 Domains"/>
    <property type="match status" value="1"/>
</dbReference>
<dbReference type="Proteomes" id="UP000009011">
    <property type="component" value="Chromosome"/>
</dbReference>
<evidence type="ECO:0000259" key="2">
    <source>
        <dbReference type="PROSITE" id="PS50110"/>
    </source>
</evidence>
<dbReference type="OrthoDB" id="9815454at2"/>
<dbReference type="PROSITE" id="PS50110">
    <property type="entry name" value="RESPONSE_REGULATORY"/>
    <property type="match status" value="1"/>
</dbReference>
<dbReference type="GO" id="GO:0000160">
    <property type="term" value="P:phosphorelay signal transduction system"/>
    <property type="evidence" value="ECO:0007669"/>
    <property type="project" value="InterPro"/>
</dbReference>
<accession>I6ZXK5</accession>
<evidence type="ECO:0000259" key="3">
    <source>
        <dbReference type="PROSITE" id="PS50851"/>
    </source>
</evidence>
<evidence type="ECO:0000256" key="1">
    <source>
        <dbReference type="PROSITE-ProRule" id="PRU00169"/>
    </source>
</evidence>
<keyword evidence="5" id="KW-1185">Reference proteome</keyword>
<dbReference type="PANTHER" id="PTHR22617:SF23">
    <property type="entry name" value="CHEMOTAXIS PROTEIN CHEW"/>
    <property type="match status" value="1"/>
</dbReference>
<proteinExistence type="predicted"/>
<dbReference type="Gene3D" id="3.40.50.2300">
    <property type="match status" value="1"/>
</dbReference>
<dbReference type="eggNOG" id="COG3706">
    <property type="taxonomic scope" value="Bacteria"/>
</dbReference>
<protein>
    <submittedName>
        <fullName evidence="4">Response regulator receiver modulated CheW protein</fullName>
    </submittedName>
</protein>
<dbReference type="InterPro" id="IPR036061">
    <property type="entry name" value="CheW-like_dom_sf"/>
</dbReference>
<dbReference type="InterPro" id="IPR001789">
    <property type="entry name" value="Sig_transdc_resp-reg_receiver"/>
</dbReference>
<dbReference type="STRING" id="1191523.MROS_0545"/>
<dbReference type="RefSeq" id="WP_014855225.1">
    <property type="nucleotide sequence ID" value="NC_018178.1"/>
</dbReference>
<dbReference type="Pfam" id="PF13379">
    <property type="entry name" value="NMT1_2"/>
    <property type="match status" value="1"/>
</dbReference>
<dbReference type="SUPFAM" id="SSF53850">
    <property type="entry name" value="Periplasmic binding protein-like II"/>
    <property type="match status" value="1"/>
</dbReference>
<dbReference type="InterPro" id="IPR011006">
    <property type="entry name" value="CheY-like_superfamily"/>
</dbReference>
<evidence type="ECO:0000313" key="5">
    <source>
        <dbReference type="Proteomes" id="UP000009011"/>
    </source>
</evidence>
<dbReference type="GO" id="GO:0006935">
    <property type="term" value="P:chemotaxis"/>
    <property type="evidence" value="ECO:0007669"/>
    <property type="project" value="InterPro"/>
</dbReference>
<organism evidence="4 5">
    <name type="scientific">Melioribacter roseus (strain DSM 23840 / JCM 17771 / VKM B-2668 / P3M-2)</name>
    <dbReference type="NCBI Taxonomy" id="1191523"/>
    <lineage>
        <taxon>Bacteria</taxon>
        <taxon>Pseudomonadati</taxon>
        <taxon>Ignavibacteriota</taxon>
        <taxon>Ignavibacteria</taxon>
        <taxon>Ignavibacteriales</taxon>
        <taxon>Melioribacteraceae</taxon>
        <taxon>Melioribacter</taxon>
    </lineage>
</organism>
<dbReference type="Pfam" id="PF00072">
    <property type="entry name" value="Response_reg"/>
    <property type="match status" value="1"/>
</dbReference>
<evidence type="ECO:0000313" key="4">
    <source>
        <dbReference type="EMBL" id="AFN73788.1"/>
    </source>
</evidence>
<dbReference type="HOGENOM" id="CLU_028871_10_3_10"/>
<dbReference type="PROSITE" id="PS50851">
    <property type="entry name" value="CHEW"/>
    <property type="match status" value="1"/>
</dbReference>
<gene>
    <name evidence="4" type="ordered locus">MROS_0545</name>
</gene>
<dbReference type="GO" id="GO:0005829">
    <property type="term" value="C:cytosol"/>
    <property type="evidence" value="ECO:0007669"/>
    <property type="project" value="TreeGrafter"/>
</dbReference>
<dbReference type="PANTHER" id="PTHR22617">
    <property type="entry name" value="CHEMOTAXIS SENSOR HISTIDINE KINASE-RELATED"/>
    <property type="match status" value="1"/>
</dbReference>
<feature type="domain" description="CheW-like" evidence="3">
    <location>
        <begin position="499"/>
        <end position="643"/>
    </location>
</feature>